<dbReference type="EMBL" id="JBALHR010000028">
    <property type="protein sequence ID" value="MEH7830491.1"/>
    <property type="molecule type" value="Genomic_DNA"/>
</dbReference>
<evidence type="ECO:0000313" key="1">
    <source>
        <dbReference type="EMBL" id="MEH7830491.1"/>
    </source>
</evidence>
<reference evidence="1" key="1">
    <citation type="submission" date="2024-02" db="EMBL/GenBank/DDBJ databases">
        <title>Genome sequences of strain Gemmobacter sp. JM10B15.</title>
        <authorList>
            <person name="Zhang M."/>
        </authorList>
    </citation>
    <scope>NUCLEOTIDE SEQUENCE</scope>
    <source>
        <strain evidence="1">JM10B15</strain>
    </source>
</reference>
<name>A0ABU8C0K9_9RHOB</name>
<dbReference type="Proteomes" id="UP001431963">
    <property type="component" value="Unassembled WGS sequence"/>
</dbReference>
<proteinExistence type="predicted"/>
<sequence>MTSGLPQGKKMWMRSFYGFGPEEDGYAGWTKESGRTRILKQINDGDLLMIYGAGTKETEKALRSYVLGFLQVDAQPIRDYERSSKDSQRRKADRGWAEKWTFGIPVRRAWRCDEKMLIRKIAFQTYRPEAGQALGVWGAALTEDEIALALKIKVTEVNVFGEPPLAVSSLKKKPFGQEFAPSRAFPGSFGTHTVTKNDGVTFLYLARFEGNGHALLGKPEAFGSKSIAMKIGVSSDVIGRIGQLNAGIPPAAQGRWSLHMQAEFPDRKSAETIEQAFKDRSKGKLESLGGEFFWGSATDAMLLFSNLPGVSRF</sequence>
<gene>
    <name evidence="1" type="ORF">V6590_20270</name>
</gene>
<keyword evidence="2" id="KW-1185">Reference proteome</keyword>
<dbReference type="RefSeq" id="WP_335425528.1">
    <property type="nucleotide sequence ID" value="NZ_JBALHR010000028.1"/>
</dbReference>
<organism evidence="1 2">
    <name type="scientific">Gemmobacter denitrificans</name>
    <dbReference type="NCBI Taxonomy" id="3123040"/>
    <lineage>
        <taxon>Bacteria</taxon>
        <taxon>Pseudomonadati</taxon>
        <taxon>Pseudomonadota</taxon>
        <taxon>Alphaproteobacteria</taxon>
        <taxon>Rhodobacterales</taxon>
        <taxon>Paracoccaceae</taxon>
        <taxon>Gemmobacter</taxon>
    </lineage>
</organism>
<protein>
    <submittedName>
        <fullName evidence="1">GIY-YIG nuclease family protein</fullName>
    </submittedName>
</protein>
<comment type="caution">
    <text evidence="1">The sequence shown here is derived from an EMBL/GenBank/DDBJ whole genome shotgun (WGS) entry which is preliminary data.</text>
</comment>
<evidence type="ECO:0000313" key="2">
    <source>
        <dbReference type="Proteomes" id="UP001431963"/>
    </source>
</evidence>
<accession>A0ABU8C0K9</accession>